<dbReference type="InterPro" id="IPR005475">
    <property type="entry name" value="Transketolase-like_Pyr-bd"/>
</dbReference>
<reference evidence="5" key="1">
    <citation type="journal article" date="2003" name="Plasmid">
        <title>Nucleotide sequence based characterizations of two cryptic plasmids from the marine bacterium Ruegeria isolate PR1b.</title>
        <authorList>
            <person name="Zhong Z."/>
            <person name="Caspi R."/>
            <person name="Helinski D."/>
            <person name="Knauf V."/>
            <person name="Sykes S."/>
            <person name="O'Byrne C."/>
            <person name="Shea T.P."/>
            <person name="Wilkinson J.E."/>
            <person name="DeLoughery C."/>
            <person name="Toukdarian A."/>
        </authorList>
    </citation>
    <scope>NUCLEOTIDE SEQUENCE</scope>
    <source>
        <strain evidence="5">PR1b</strain>
        <plasmid evidence="5">pSD20</plasmid>
    </source>
</reference>
<dbReference type="AlphaFoldDB" id="Q8KWC0"/>
<dbReference type="InterPro" id="IPR036291">
    <property type="entry name" value="NAD(P)-bd_dom_sf"/>
</dbReference>
<evidence type="ECO:0000259" key="4">
    <source>
        <dbReference type="SMART" id="SM00861"/>
    </source>
</evidence>
<name>Q8KWC0_9RHOB</name>
<dbReference type="InterPro" id="IPR002347">
    <property type="entry name" value="SDR_fam"/>
</dbReference>
<dbReference type="InterPro" id="IPR051157">
    <property type="entry name" value="PDH/Transketolase"/>
</dbReference>
<feature type="domain" description="Transketolase-like pyrimidine-binding" evidence="4">
    <location>
        <begin position="16"/>
        <end position="182"/>
    </location>
</feature>
<dbReference type="CDD" id="cd05233">
    <property type="entry name" value="SDR_c"/>
    <property type="match status" value="1"/>
</dbReference>
<keyword evidence="3" id="KW-0786">Thiamine pyrophosphate</keyword>
<proteinExistence type="inferred from homology"/>
<dbReference type="Pfam" id="PF13561">
    <property type="entry name" value="adh_short_C2"/>
    <property type="match status" value="1"/>
</dbReference>
<sequence>MMLEISKRNARMWSRMGIRAFYGQALSAIASENPNVLALSADLGRSSGLDRFSKEYPAQFLNTGIAEQNMVGVAAGLARTGFDVFASTFAPFASMRAAEQVRMNMGYMHEPVKLVALGSGLAMGFLGNSHYGLEDLAVMRAIPGLTVVSPADCAEIYKVLLACVDYAHPVYIRLTGAINCPVFEVNLFGPLLFTQSVVKKMLRAKQGSVVNIASTAGLLADAGTLSYGGSKAALIHATKVMARELGSFGIRVNAIAPSVVETEMATQMDASARAALDARSALPGAIEPGDVADLAAFLISEQSARITGQVMRIDRGLPF</sequence>
<dbReference type="InterPro" id="IPR029061">
    <property type="entry name" value="THDP-binding"/>
</dbReference>
<organism evidence="5">
    <name type="scientific">Ruegeria sp. PR1b</name>
    <dbReference type="NCBI Taxonomy" id="185588"/>
    <lineage>
        <taxon>Bacteria</taxon>
        <taxon>Pseudomonadati</taxon>
        <taxon>Pseudomonadota</taxon>
        <taxon>Alphaproteobacteria</taxon>
        <taxon>Rhodobacterales</taxon>
        <taxon>Roseobacteraceae</taxon>
        <taxon>Ruegeria</taxon>
    </lineage>
</organism>
<dbReference type="Pfam" id="PF02779">
    <property type="entry name" value="Transket_pyr"/>
    <property type="match status" value="1"/>
</dbReference>
<geneLocation type="plasmid" evidence="5">
    <name>pSD20</name>
</geneLocation>
<accession>Q8KWC0</accession>
<comment type="cofactor">
    <cofactor evidence="1">
        <name>thiamine diphosphate</name>
        <dbReference type="ChEBI" id="CHEBI:58937"/>
    </cofactor>
</comment>
<comment type="similarity">
    <text evidence="2">Belongs to the transketolase family.</text>
</comment>
<dbReference type="Gene3D" id="3.40.50.970">
    <property type="match status" value="1"/>
</dbReference>
<evidence type="ECO:0000256" key="2">
    <source>
        <dbReference type="ARBA" id="ARBA00007131"/>
    </source>
</evidence>
<dbReference type="PRINTS" id="PR00081">
    <property type="entry name" value="GDHRDH"/>
</dbReference>
<dbReference type="PANTHER" id="PTHR43825">
    <property type="entry name" value="PYRUVATE DEHYDROGENASE E1 COMPONENT"/>
    <property type="match status" value="1"/>
</dbReference>
<dbReference type="SUPFAM" id="SSF52518">
    <property type="entry name" value="Thiamin diphosphate-binding fold (THDP-binding)"/>
    <property type="match status" value="1"/>
</dbReference>
<dbReference type="SMART" id="SM00861">
    <property type="entry name" value="Transket_pyr"/>
    <property type="match status" value="1"/>
</dbReference>
<dbReference type="FunFam" id="3.40.50.970:FF:000129">
    <property type="entry name" value="Transketolase"/>
    <property type="match status" value="1"/>
</dbReference>
<dbReference type="SUPFAM" id="SSF51735">
    <property type="entry name" value="NAD(P)-binding Rossmann-fold domains"/>
    <property type="match status" value="1"/>
</dbReference>
<keyword evidence="5" id="KW-0614">Plasmid</keyword>
<evidence type="ECO:0000313" key="5">
    <source>
        <dbReference type="EMBL" id="AAN05143.1"/>
    </source>
</evidence>
<dbReference type="Gene3D" id="3.40.50.720">
    <property type="entry name" value="NAD(P)-binding Rossmann-like Domain"/>
    <property type="match status" value="1"/>
</dbReference>
<evidence type="ECO:0000256" key="3">
    <source>
        <dbReference type="ARBA" id="ARBA00023052"/>
    </source>
</evidence>
<evidence type="ECO:0000256" key="1">
    <source>
        <dbReference type="ARBA" id="ARBA00001964"/>
    </source>
</evidence>
<dbReference type="EMBL" id="AF416330">
    <property type="protein sequence ID" value="AAN05143.1"/>
    <property type="molecule type" value="Genomic_DNA"/>
</dbReference>
<protein>
    <submittedName>
        <fullName evidence="5">RB122</fullName>
    </submittedName>
</protein>
<dbReference type="CDD" id="cd07033">
    <property type="entry name" value="TPP_PYR_DXS_TK_like"/>
    <property type="match status" value="1"/>
</dbReference>
<dbReference type="PANTHER" id="PTHR43825:SF5">
    <property type="entry name" value="HYPOTHETICAL TRANSKETOLASE FAMILY PROTEIN"/>
    <property type="match status" value="1"/>
</dbReference>